<organism evidence="12 13">
    <name type="scientific">Lancefieldella parvula</name>
    <dbReference type="NCBI Taxonomy" id="1382"/>
    <lineage>
        <taxon>Bacteria</taxon>
        <taxon>Bacillati</taxon>
        <taxon>Actinomycetota</taxon>
        <taxon>Coriobacteriia</taxon>
        <taxon>Coriobacteriales</taxon>
        <taxon>Atopobiaceae</taxon>
        <taxon>Lancefieldella</taxon>
    </lineage>
</organism>
<evidence type="ECO:0000256" key="1">
    <source>
        <dbReference type="ARBA" id="ARBA00004496"/>
    </source>
</evidence>
<dbReference type="Pfam" id="PF05746">
    <property type="entry name" value="DALR_1"/>
    <property type="match status" value="1"/>
</dbReference>
<dbReference type="Proteomes" id="UP000831562">
    <property type="component" value="Chromosome"/>
</dbReference>
<evidence type="ECO:0000256" key="10">
    <source>
        <dbReference type="HAMAP-Rule" id="MF_00255"/>
    </source>
</evidence>
<evidence type="ECO:0000256" key="8">
    <source>
        <dbReference type="ARBA" id="ARBA00023146"/>
    </source>
</evidence>
<keyword evidence="4 10" id="KW-0436">Ligase</keyword>
<dbReference type="GO" id="GO:0006420">
    <property type="term" value="P:arginyl-tRNA aminoacylation"/>
    <property type="evidence" value="ECO:0007669"/>
    <property type="project" value="InterPro"/>
</dbReference>
<evidence type="ECO:0000256" key="9">
    <source>
        <dbReference type="ARBA" id="ARBA00047937"/>
    </source>
</evidence>
<feature type="domain" description="DALR anticodon binding" evidence="11">
    <location>
        <begin position="589"/>
        <end position="691"/>
    </location>
</feature>
<evidence type="ECO:0000313" key="12">
    <source>
        <dbReference type="EMBL" id="UQF78796.1"/>
    </source>
</evidence>
<dbReference type="GO" id="GO:0004814">
    <property type="term" value="F:arginine-tRNA ligase activity"/>
    <property type="evidence" value="ECO:0007669"/>
    <property type="project" value="InterPro"/>
</dbReference>
<dbReference type="InterPro" id="IPR015944">
    <property type="entry name" value="Gly-tRNA-synth_bsu"/>
</dbReference>
<keyword evidence="6 10" id="KW-0067">ATP-binding</keyword>
<dbReference type="GO" id="GO:0005829">
    <property type="term" value="C:cytosol"/>
    <property type="evidence" value="ECO:0007669"/>
    <property type="project" value="TreeGrafter"/>
</dbReference>
<dbReference type="GO" id="GO:0004820">
    <property type="term" value="F:glycine-tRNA ligase activity"/>
    <property type="evidence" value="ECO:0007669"/>
    <property type="project" value="UniProtKB-UniRule"/>
</dbReference>
<name>A0A9E7ADX9_9ACTN</name>
<evidence type="ECO:0000259" key="11">
    <source>
        <dbReference type="SMART" id="SM00836"/>
    </source>
</evidence>
<gene>
    <name evidence="10 12" type="primary">glyS</name>
    <name evidence="12" type="ORF">M3I19_03825</name>
</gene>
<dbReference type="SMART" id="SM00836">
    <property type="entry name" value="DALR_1"/>
    <property type="match status" value="1"/>
</dbReference>
<dbReference type="PANTHER" id="PTHR30075">
    <property type="entry name" value="GLYCYL-TRNA SYNTHETASE"/>
    <property type="match status" value="1"/>
</dbReference>
<sequence>MAEVRDFLFEIGSEEMPSAPLQKAIAQFNKLVVSGLKDSGLSFGEVKILSTPRRLTAYVKDVAEATEEISEVKRGPKAEIAFDADGNPTKAAEGFARKCGVSADALTRRVDTDGHEYVFAELNIPSVPATKILSELATSWISALDWPRSQRWGSFHERYVRPVRWLCALFGSEIVPVTYADVTSSNTTQGHRVLGPGYHEVASPAVYEQVLKDAGVLLQEQRKDVILAGIKEVEAARPGSHVDMPEKVFEEVINLTEWPQVLVGTFDEEFLNVPSEIITESMLSNQRYFPIYDAEGKLTREFIVVSNADPSCAERVIDGNERVVRARLDDAKFFFEEDLKHTLDEFAQRLETVVFQEKLGTVLQKTQRMEALAAEIALDETSSKEEAELAARAAHLAKADLVSQAVVEFTSQQGVMGGYYAEAAGEKSDVAAAIREHYRPRFAGDELPSGQIGRFVAIADKLDTICGIFAINEPPTGSSDPYAVRRAAIGVIALVRSTSNLDLKKLIASSLELYRQQGLAVDESVQSQVEQYFIGRLASIAKDEKISADAIEAVSAIGVINPDEFLQRARALDEARQNEPELFEDLATAYARAAHLSDASLGAEVDTELLTEPEMSLLAACEEGQKQVASALAGADYAAAVSALSQLREPIDIFFDKVLVMDENDTVRRNRLRLLNKFAQVFSNVADISVLSRKK</sequence>
<dbReference type="HAMAP" id="MF_00255">
    <property type="entry name" value="Gly_tRNA_synth_beta"/>
    <property type="match status" value="1"/>
</dbReference>
<proteinExistence type="inferred from homology"/>
<keyword evidence="3 10" id="KW-0963">Cytoplasm</keyword>
<comment type="catalytic activity">
    <reaction evidence="9 10">
        <text>tRNA(Gly) + glycine + ATP = glycyl-tRNA(Gly) + AMP + diphosphate</text>
        <dbReference type="Rhea" id="RHEA:16013"/>
        <dbReference type="Rhea" id="RHEA-COMP:9664"/>
        <dbReference type="Rhea" id="RHEA-COMP:9683"/>
        <dbReference type="ChEBI" id="CHEBI:30616"/>
        <dbReference type="ChEBI" id="CHEBI:33019"/>
        <dbReference type="ChEBI" id="CHEBI:57305"/>
        <dbReference type="ChEBI" id="CHEBI:78442"/>
        <dbReference type="ChEBI" id="CHEBI:78522"/>
        <dbReference type="ChEBI" id="CHEBI:456215"/>
        <dbReference type="EC" id="6.1.1.14"/>
    </reaction>
</comment>
<dbReference type="PRINTS" id="PR01045">
    <property type="entry name" value="TRNASYNTHGB"/>
</dbReference>
<dbReference type="InterPro" id="IPR008909">
    <property type="entry name" value="DALR_anticod-bd"/>
</dbReference>
<evidence type="ECO:0000313" key="13">
    <source>
        <dbReference type="Proteomes" id="UP000831562"/>
    </source>
</evidence>
<evidence type="ECO:0000256" key="7">
    <source>
        <dbReference type="ARBA" id="ARBA00022917"/>
    </source>
</evidence>
<dbReference type="GO" id="GO:0006426">
    <property type="term" value="P:glycyl-tRNA aminoacylation"/>
    <property type="evidence" value="ECO:0007669"/>
    <property type="project" value="UniProtKB-UniRule"/>
</dbReference>
<dbReference type="AlphaFoldDB" id="A0A9E7ADX9"/>
<accession>A0A9E7ADX9</accession>
<keyword evidence="5 10" id="KW-0547">Nucleotide-binding</keyword>
<reference evidence="12" key="1">
    <citation type="submission" date="2022-05" db="EMBL/GenBank/DDBJ databases">
        <title>Using nanopore sequencing to obtain complete genomes from saliva samples.</title>
        <authorList>
            <person name="Baker J.L."/>
        </authorList>
    </citation>
    <scope>NUCLEOTIDE SEQUENCE</scope>
    <source>
        <strain evidence="12">JCVI-JB-Lp32</strain>
    </source>
</reference>
<dbReference type="NCBIfam" id="TIGR00211">
    <property type="entry name" value="glyS"/>
    <property type="match status" value="1"/>
</dbReference>
<keyword evidence="7 10" id="KW-0648">Protein biosynthesis</keyword>
<dbReference type="SUPFAM" id="SSF109604">
    <property type="entry name" value="HD-domain/PDEase-like"/>
    <property type="match status" value="1"/>
</dbReference>
<evidence type="ECO:0000256" key="3">
    <source>
        <dbReference type="ARBA" id="ARBA00022490"/>
    </source>
</evidence>
<comment type="similarity">
    <text evidence="2 10">Belongs to the class-II aminoacyl-tRNA synthetase family.</text>
</comment>
<comment type="subcellular location">
    <subcellularLocation>
        <location evidence="1 10">Cytoplasm</location>
    </subcellularLocation>
</comment>
<dbReference type="GO" id="GO:0005524">
    <property type="term" value="F:ATP binding"/>
    <property type="evidence" value="ECO:0007669"/>
    <property type="project" value="UniProtKB-UniRule"/>
</dbReference>
<comment type="subunit">
    <text evidence="10">Tetramer of two alpha and two beta subunits.</text>
</comment>
<dbReference type="InterPro" id="IPR006194">
    <property type="entry name" value="Gly-tRNA-synth_heterodimer"/>
</dbReference>
<dbReference type="EMBL" id="CP097092">
    <property type="protein sequence ID" value="UQF78796.1"/>
    <property type="molecule type" value="Genomic_DNA"/>
</dbReference>
<keyword evidence="8 10" id="KW-0030">Aminoacyl-tRNA synthetase</keyword>
<evidence type="ECO:0000256" key="4">
    <source>
        <dbReference type="ARBA" id="ARBA00022598"/>
    </source>
</evidence>
<dbReference type="PROSITE" id="PS50861">
    <property type="entry name" value="AA_TRNA_LIGASE_II_GLYAB"/>
    <property type="match status" value="1"/>
</dbReference>
<evidence type="ECO:0000256" key="5">
    <source>
        <dbReference type="ARBA" id="ARBA00022741"/>
    </source>
</evidence>
<dbReference type="Pfam" id="PF02092">
    <property type="entry name" value="tRNA_synt_2f"/>
    <property type="match status" value="1"/>
</dbReference>
<evidence type="ECO:0000256" key="2">
    <source>
        <dbReference type="ARBA" id="ARBA00008226"/>
    </source>
</evidence>
<dbReference type="PANTHER" id="PTHR30075:SF2">
    <property type="entry name" value="GLYCINE--TRNA LIGASE, CHLOROPLASTIC_MITOCHONDRIAL 2"/>
    <property type="match status" value="1"/>
</dbReference>
<dbReference type="EC" id="6.1.1.14" evidence="10"/>
<evidence type="ECO:0000256" key="6">
    <source>
        <dbReference type="ARBA" id="ARBA00022840"/>
    </source>
</evidence>
<protein>
    <recommendedName>
        <fullName evidence="10">Glycine--tRNA ligase beta subunit</fullName>
        <ecNumber evidence="10">6.1.1.14</ecNumber>
    </recommendedName>
    <alternativeName>
        <fullName evidence="10">Glycyl-tRNA synthetase beta subunit</fullName>
        <shortName evidence="10">GlyRS</shortName>
    </alternativeName>
</protein>